<evidence type="ECO:0000256" key="3">
    <source>
        <dbReference type="ARBA" id="ARBA00011245"/>
    </source>
</evidence>
<dbReference type="AlphaFoldDB" id="A0A1E2V6Q5"/>
<dbReference type="Proteomes" id="UP000094291">
    <property type="component" value="Unassembled WGS sequence"/>
</dbReference>
<evidence type="ECO:0000256" key="9">
    <source>
        <dbReference type="ARBA" id="ARBA00061210"/>
    </source>
</evidence>
<dbReference type="InterPro" id="IPR042118">
    <property type="entry name" value="QueA_dom1"/>
</dbReference>
<comment type="catalytic activity">
    <reaction evidence="8 13">
        <text>7-aminomethyl-7-carbaguanosine(34) in tRNA + S-adenosyl-L-methionine = epoxyqueuosine(34) in tRNA + adenine + L-methionine + 2 H(+)</text>
        <dbReference type="Rhea" id="RHEA:32155"/>
        <dbReference type="Rhea" id="RHEA-COMP:10342"/>
        <dbReference type="Rhea" id="RHEA-COMP:18582"/>
        <dbReference type="ChEBI" id="CHEBI:15378"/>
        <dbReference type="ChEBI" id="CHEBI:16708"/>
        <dbReference type="ChEBI" id="CHEBI:57844"/>
        <dbReference type="ChEBI" id="CHEBI:59789"/>
        <dbReference type="ChEBI" id="CHEBI:82833"/>
        <dbReference type="ChEBI" id="CHEBI:194443"/>
        <dbReference type="EC" id="2.4.99.17"/>
    </reaction>
</comment>
<dbReference type="FunFam" id="3.40.1780.10:FF:000001">
    <property type="entry name" value="S-adenosylmethionine:tRNA ribosyltransferase-isomerase"/>
    <property type="match status" value="1"/>
</dbReference>
<evidence type="ECO:0000256" key="2">
    <source>
        <dbReference type="ARBA" id="ARBA00004691"/>
    </source>
</evidence>
<evidence type="ECO:0000256" key="8">
    <source>
        <dbReference type="ARBA" id="ARBA00052751"/>
    </source>
</evidence>
<reference evidence="14 15" key="1">
    <citation type="submission" date="2016-08" db="EMBL/GenBank/DDBJ databases">
        <authorList>
            <person name="Seilhamer J.J."/>
        </authorList>
    </citation>
    <scope>NUCLEOTIDE SEQUENCE [LARGE SCALE GENOMIC DNA]</scope>
    <source>
        <strain evidence="14 15">PH27A</strain>
    </source>
</reference>
<evidence type="ECO:0000256" key="7">
    <source>
        <dbReference type="ARBA" id="ARBA00022785"/>
    </source>
</evidence>
<sequence>MQRSDFDFDLPDELIARQPAPERTGSRLLVVEGSSGELAHQQFPDILDHLQPGDLMVFNDTRVIPARLFGQKASGGKVEILIERPLDEHRALAHVRASKAPKAGARLYLEGGIEATCEGREETLFLLRFESPTPLIELLEQHGHMPLPPYIDRPDAGSDRERYQTVYNRTPGAVAAPTAGLHFDEALLNQIRAKGVNTAFVTLHVGAGTFQPVRVDNIQEHQMHKEWLQVSAETAELVRSTRASGGRVIAVGTTSVRSLETAASSGQVQPFSGDTSIFIYPGYQWQVVDALITNFHLPESTLLMLVSSFAGYDTVMKAYHEAVAQRYRFFSYGDAMFLTRRPSSADDMAPETRDHHAF</sequence>
<keyword evidence="7 13" id="KW-0671">Queuosine biosynthesis</keyword>
<gene>
    <name evidence="13" type="primary">queA</name>
    <name evidence="14" type="ORF">BFW38_01040</name>
</gene>
<accession>A0A1E2V6Q5</accession>
<dbReference type="Pfam" id="PF02547">
    <property type="entry name" value="Queuosine_synth"/>
    <property type="match status" value="1"/>
</dbReference>
<name>A0A1E2V6Q5_9GAMM</name>
<evidence type="ECO:0000256" key="4">
    <source>
        <dbReference type="ARBA" id="ARBA00022490"/>
    </source>
</evidence>
<dbReference type="UniPathway" id="UPA00392"/>
<dbReference type="GO" id="GO:0008616">
    <property type="term" value="P:tRNA queuosine(34) biosynthetic process"/>
    <property type="evidence" value="ECO:0007669"/>
    <property type="project" value="UniProtKB-UniRule"/>
</dbReference>
<dbReference type="GO" id="GO:0005737">
    <property type="term" value="C:cytoplasm"/>
    <property type="evidence" value="ECO:0007669"/>
    <property type="project" value="UniProtKB-SubCell"/>
</dbReference>
<dbReference type="NCBIfam" id="TIGR00113">
    <property type="entry name" value="queA"/>
    <property type="match status" value="1"/>
</dbReference>
<dbReference type="OrthoDB" id="9805933at2"/>
<dbReference type="NCBIfam" id="NF001140">
    <property type="entry name" value="PRK00147.1"/>
    <property type="match status" value="1"/>
</dbReference>
<dbReference type="PANTHER" id="PTHR30307">
    <property type="entry name" value="S-ADENOSYLMETHIONINE:TRNA RIBOSYLTRANSFERASE-ISOMERASE"/>
    <property type="match status" value="1"/>
</dbReference>
<dbReference type="EMBL" id="MDTQ01000001">
    <property type="protein sequence ID" value="ODC02335.1"/>
    <property type="molecule type" value="Genomic_DNA"/>
</dbReference>
<keyword evidence="4 13" id="KW-0963">Cytoplasm</keyword>
<dbReference type="InterPro" id="IPR042119">
    <property type="entry name" value="QueA_dom2"/>
</dbReference>
<dbReference type="Gene3D" id="3.40.1780.10">
    <property type="entry name" value="QueA-like"/>
    <property type="match status" value="1"/>
</dbReference>
<dbReference type="Gene3D" id="2.40.10.240">
    <property type="entry name" value="QueA-like"/>
    <property type="match status" value="1"/>
</dbReference>
<dbReference type="PANTHER" id="PTHR30307:SF0">
    <property type="entry name" value="S-ADENOSYLMETHIONINE:TRNA RIBOSYLTRANSFERASE-ISOMERASE"/>
    <property type="match status" value="1"/>
</dbReference>
<dbReference type="InterPro" id="IPR036100">
    <property type="entry name" value="QueA_sf"/>
</dbReference>
<dbReference type="InterPro" id="IPR003699">
    <property type="entry name" value="QueA"/>
</dbReference>
<dbReference type="GO" id="GO:0051075">
    <property type="term" value="F:S-adenosylmethionine:tRNA ribosyltransferase-isomerase activity"/>
    <property type="evidence" value="ECO:0007669"/>
    <property type="project" value="UniProtKB-EC"/>
</dbReference>
<evidence type="ECO:0000256" key="5">
    <source>
        <dbReference type="ARBA" id="ARBA00022679"/>
    </source>
</evidence>
<keyword evidence="15" id="KW-1185">Reference proteome</keyword>
<dbReference type="EC" id="2.4.99.17" evidence="10 13"/>
<comment type="caution">
    <text evidence="14">The sequence shown here is derived from an EMBL/GenBank/DDBJ whole genome shotgun (WGS) entry which is preliminary data.</text>
</comment>
<comment type="subcellular location">
    <subcellularLocation>
        <location evidence="1 13">Cytoplasm</location>
    </subcellularLocation>
</comment>
<keyword evidence="6 13" id="KW-0949">S-adenosyl-L-methionine</keyword>
<organism evidence="14 15">
    <name type="scientific">Terasakiispira papahanaumokuakeensis</name>
    <dbReference type="NCBI Taxonomy" id="197479"/>
    <lineage>
        <taxon>Bacteria</taxon>
        <taxon>Pseudomonadati</taxon>
        <taxon>Pseudomonadota</taxon>
        <taxon>Gammaproteobacteria</taxon>
        <taxon>Oceanospirillales</taxon>
        <taxon>Terasakiispira</taxon>
    </lineage>
</organism>
<keyword evidence="5 13" id="KW-0808">Transferase</keyword>
<evidence type="ECO:0000313" key="15">
    <source>
        <dbReference type="Proteomes" id="UP000094291"/>
    </source>
</evidence>
<evidence type="ECO:0000313" key="14">
    <source>
        <dbReference type="EMBL" id="ODC02335.1"/>
    </source>
</evidence>
<dbReference type="RefSeq" id="WP_068996719.1">
    <property type="nucleotide sequence ID" value="NZ_MDTQ01000001.1"/>
</dbReference>
<evidence type="ECO:0000256" key="10">
    <source>
        <dbReference type="ARBA" id="ARBA00066503"/>
    </source>
</evidence>
<evidence type="ECO:0000256" key="6">
    <source>
        <dbReference type="ARBA" id="ARBA00022691"/>
    </source>
</evidence>
<evidence type="ECO:0000256" key="11">
    <source>
        <dbReference type="ARBA" id="ARBA00069325"/>
    </source>
</evidence>
<evidence type="ECO:0000256" key="1">
    <source>
        <dbReference type="ARBA" id="ARBA00004496"/>
    </source>
</evidence>
<dbReference type="HAMAP" id="MF_00113">
    <property type="entry name" value="QueA"/>
    <property type="match status" value="1"/>
</dbReference>
<dbReference type="SUPFAM" id="SSF111337">
    <property type="entry name" value="QueA-like"/>
    <property type="match status" value="1"/>
</dbReference>
<proteinExistence type="inferred from homology"/>
<keyword evidence="14" id="KW-0413">Isomerase</keyword>
<comment type="subunit">
    <text evidence="3 13">Monomer.</text>
</comment>
<dbReference type="STRING" id="197479.BFW38_01040"/>
<evidence type="ECO:0000256" key="12">
    <source>
        <dbReference type="ARBA" id="ARBA00076160"/>
    </source>
</evidence>
<comment type="function">
    <text evidence="13">Transfers and isomerizes the ribose moiety from AdoMet to the 7-aminomethyl group of 7-deazaguanine (preQ1-tRNA) to give epoxyqueuosine (oQ-tRNA).</text>
</comment>
<comment type="similarity">
    <text evidence="9 13">Belongs to the QueA family.</text>
</comment>
<protein>
    <recommendedName>
        <fullName evidence="11 13">S-adenosylmethionine:tRNA ribosyltransferase-isomerase</fullName>
        <ecNumber evidence="10 13">2.4.99.17</ecNumber>
    </recommendedName>
    <alternativeName>
        <fullName evidence="12 13">Queuosine biosynthesis protein QueA</fullName>
    </alternativeName>
</protein>
<comment type="pathway">
    <text evidence="2 13">tRNA modification; tRNA-queuosine biosynthesis.</text>
</comment>
<evidence type="ECO:0000256" key="13">
    <source>
        <dbReference type="HAMAP-Rule" id="MF_00113"/>
    </source>
</evidence>